<dbReference type="OrthoDB" id="10513143at2759"/>
<sequence length="283" mass="31929">MYNGSDELEGFPEAVAEVFPEEFEKYLKLRERVVTIEAGARSIEAAIDGAQVEGRQQSEEPLEGNVVERVRSFFHPQVYSQYLRWKPILRALEHAAHDLEGASLKLRETDEYFIAAVRALEEKSIELPDEDPMGKPDDGNFPDVARERHPDSFKKYLYHKERVRDVEIAAKMVELATRNVEDKKTRFLISVANLDRSQKPSLDQNQDYGSKLLLSPSAEPVHRAPSPPSPQMSNASPIRAVSSLDQNNFPARSNSLSTNPIREGKSEHGLSIGGSWFKRTPKS</sequence>
<name>A0A139AFF2_GONPJ</name>
<gene>
    <name evidence="2" type="ORF">M427DRAFT_70031</name>
</gene>
<organism evidence="2 3">
    <name type="scientific">Gonapodya prolifera (strain JEL478)</name>
    <name type="common">Monoblepharis prolifera</name>
    <dbReference type="NCBI Taxonomy" id="1344416"/>
    <lineage>
        <taxon>Eukaryota</taxon>
        <taxon>Fungi</taxon>
        <taxon>Fungi incertae sedis</taxon>
        <taxon>Chytridiomycota</taxon>
        <taxon>Chytridiomycota incertae sedis</taxon>
        <taxon>Monoblepharidomycetes</taxon>
        <taxon>Monoblepharidales</taxon>
        <taxon>Gonapodyaceae</taxon>
        <taxon>Gonapodya</taxon>
    </lineage>
</organism>
<reference evidence="2 3" key="1">
    <citation type="journal article" date="2015" name="Genome Biol. Evol.">
        <title>Phylogenomic analyses indicate that early fungi evolved digesting cell walls of algal ancestors of land plants.</title>
        <authorList>
            <person name="Chang Y."/>
            <person name="Wang S."/>
            <person name="Sekimoto S."/>
            <person name="Aerts A.L."/>
            <person name="Choi C."/>
            <person name="Clum A."/>
            <person name="LaButti K.M."/>
            <person name="Lindquist E.A."/>
            <person name="Yee Ngan C."/>
            <person name="Ohm R.A."/>
            <person name="Salamov A.A."/>
            <person name="Grigoriev I.V."/>
            <person name="Spatafora J.W."/>
            <person name="Berbee M.L."/>
        </authorList>
    </citation>
    <scope>NUCLEOTIDE SEQUENCE [LARGE SCALE GENOMIC DNA]</scope>
    <source>
        <strain evidence="2 3">JEL478</strain>
    </source>
</reference>
<evidence type="ECO:0000313" key="3">
    <source>
        <dbReference type="Proteomes" id="UP000070544"/>
    </source>
</evidence>
<proteinExistence type="predicted"/>
<dbReference type="Proteomes" id="UP000070544">
    <property type="component" value="Unassembled WGS sequence"/>
</dbReference>
<accession>A0A139AFF2</accession>
<feature type="region of interest" description="Disordered" evidence="1">
    <location>
        <begin position="217"/>
        <end position="283"/>
    </location>
</feature>
<keyword evidence="3" id="KW-1185">Reference proteome</keyword>
<dbReference type="AlphaFoldDB" id="A0A139AFF2"/>
<dbReference type="EMBL" id="KQ965762">
    <property type="protein sequence ID" value="KXS15419.1"/>
    <property type="molecule type" value="Genomic_DNA"/>
</dbReference>
<feature type="region of interest" description="Disordered" evidence="1">
    <location>
        <begin position="127"/>
        <end position="146"/>
    </location>
</feature>
<protein>
    <submittedName>
        <fullName evidence="2">Uncharacterized protein</fullName>
    </submittedName>
</protein>
<evidence type="ECO:0000313" key="2">
    <source>
        <dbReference type="EMBL" id="KXS15419.1"/>
    </source>
</evidence>
<evidence type="ECO:0000256" key="1">
    <source>
        <dbReference type="SAM" id="MobiDB-lite"/>
    </source>
</evidence>
<feature type="compositionally biased region" description="Polar residues" evidence="1">
    <location>
        <begin position="243"/>
        <end position="260"/>
    </location>
</feature>